<evidence type="ECO:0000256" key="3">
    <source>
        <dbReference type="ARBA" id="ARBA00022723"/>
    </source>
</evidence>
<accession>A0A5B9PAW8</accession>
<dbReference type="PROSITE" id="PS00705">
    <property type="entry name" value="PROK_CO2_ANHYDRASE_2"/>
    <property type="match status" value="1"/>
</dbReference>
<protein>
    <recommendedName>
        <fullName evidence="2 8">Carbonic anhydrase</fullName>
        <ecNumber evidence="2 8">4.2.1.1</ecNumber>
    </recommendedName>
    <alternativeName>
        <fullName evidence="8">Carbonate dehydratase</fullName>
    </alternativeName>
</protein>
<proteinExistence type="inferred from homology"/>
<organism evidence="9 10">
    <name type="scientific">Mariniblastus fucicola</name>
    <dbReference type="NCBI Taxonomy" id="980251"/>
    <lineage>
        <taxon>Bacteria</taxon>
        <taxon>Pseudomonadati</taxon>
        <taxon>Planctomycetota</taxon>
        <taxon>Planctomycetia</taxon>
        <taxon>Pirellulales</taxon>
        <taxon>Pirellulaceae</taxon>
        <taxon>Mariniblastus</taxon>
    </lineage>
</organism>
<dbReference type="EMBL" id="CP042912">
    <property type="protein sequence ID" value="QEG23478.1"/>
    <property type="molecule type" value="Genomic_DNA"/>
</dbReference>
<dbReference type="SUPFAM" id="SSF53056">
    <property type="entry name" value="beta-carbonic anhydrase, cab"/>
    <property type="match status" value="1"/>
</dbReference>
<feature type="binding site" evidence="7">
    <location>
        <position position="100"/>
    </location>
    <ligand>
        <name>Zn(2+)</name>
        <dbReference type="ChEBI" id="CHEBI:29105"/>
    </ligand>
</feature>
<dbReference type="InterPro" id="IPR015892">
    <property type="entry name" value="Carbonic_anhydrase_CS"/>
</dbReference>
<feature type="binding site" evidence="7">
    <location>
        <position position="40"/>
    </location>
    <ligand>
        <name>Zn(2+)</name>
        <dbReference type="ChEBI" id="CHEBI:29105"/>
    </ligand>
</feature>
<keyword evidence="3 7" id="KW-0479">Metal-binding</keyword>
<evidence type="ECO:0000256" key="8">
    <source>
        <dbReference type="RuleBase" id="RU003956"/>
    </source>
</evidence>
<evidence type="ECO:0000256" key="5">
    <source>
        <dbReference type="ARBA" id="ARBA00023239"/>
    </source>
</evidence>
<feature type="binding site" evidence="7">
    <location>
        <position position="97"/>
    </location>
    <ligand>
        <name>Zn(2+)</name>
        <dbReference type="ChEBI" id="CHEBI:29105"/>
    </ligand>
</feature>
<dbReference type="SMART" id="SM00947">
    <property type="entry name" value="Pro_CA"/>
    <property type="match status" value="1"/>
</dbReference>
<comment type="function">
    <text evidence="8">Reversible hydration of carbon dioxide.</text>
</comment>
<keyword evidence="5 8" id="KW-0456">Lyase</keyword>
<dbReference type="PROSITE" id="PS00704">
    <property type="entry name" value="PROK_CO2_ANHYDRASE_1"/>
    <property type="match status" value="1"/>
</dbReference>
<evidence type="ECO:0000256" key="7">
    <source>
        <dbReference type="PIRSR" id="PIRSR601765-1"/>
    </source>
</evidence>
<dbReference type="RefSeq" id="WP_202907477.1">
    <property type="nucleotide sequence ID" value="NZ_CP042912.1"/>
</dbReference>
<comment type="similarity">
    <text evidence="1 8">Belongs to the beta-class carbonic anhydrase family.</text>
</comment>
<dbReference type="STRING" id="980251.GCA_001642875_02697"/>
<dbReference type="GO" id="GO:0008270">
    <property type="term" value="F:zinc ion binding"/>
    <property type="evidence" value="ECO:0007669"/>
    <property type="project" value="UniProtKB-UniRule"/>
</dbReference>
<evidence type="ECO:0000313" key="10">
    <source>
        <dbReference type="Proteomes" id="UP000322214"/>
    </source>
</evidence>
<dbReference type="InterPro" id="IPR036874">
    <property type="entry name" value="Carbonic_anhydrase_sf"/>
</dbReference>
<dbReference type="GO" id="GO:0004089">
    <property type="term" value="F:carbonate dehydratase activity"/>
    <property type="evidence" value="ECO:0007669"/>
    <property type="project" value="UniProtKB-UniRule"/>
</dbReference>
<dbReference type="Gene3D" id="3.40.1050.10">
    <property type="entry name" value="Carbonic anhydrase"/>
    <property type="match status" value="1"/>
</dbReference>
<comment type="cofactor">
    <cofactor evidence="7">
        <name>Zn(2+)</name>
        <dbReference type="ChEBI" id="CHEBI:29105"/>
    </cofactor>
    <text evidence="7">Binds 1 zinc ion per subunit.</text>
</comment>
<evidence type="ECO:0000313" key="9">
    <source>
        <dbReference type="EMBL" id="QEG23478.1"/>
    </source>
</evidence>
<keyword evidence="10" id="KW-1185">Reference proteome</keyword>
<dbReference type="AlphaFoldDB" id="A0A5B9PAW8"/>
<evidence type="ECO:0000256" key="2">
    <source>
        <dbReference type="ARBA" id="ARBA00012925"/>
    </source>
</evidence>
<keyword evidence="4 7" id="KW-0862">Zinc</keyword>
<dbReference type="PANTHER" id="PTHR11002">
    <property type="entry name" value="CARBONIC ANHYDRASE"/>
    <property type="match status" value="1"/>
</dbReference>
<dbReference type="EC" id="4.2.1.1" evidence="2 8"/>
<dbReference type="PANTHER" id="PTHR11002:SF76">
    <property type="entry name" value="CARBONIC ANHYDRASE"/>
    <property type="match status" value="1"/>
</dbReference>
<sequence length="193" mass="21169">MKIREGFARFQASIQPTMQPIYSELENGQSPETFFITCSDSRISPNLITQTDPGEIFVIRNAGNIVPKPGTGELSIEGTIEYAVQVLKVKNIVVCGHSQCGAVGGLLDLESLETLPAVRDWVSKSGAVLAKIKDCDAESRSEEAIKANVMLQLDHLMEYEYVRSAVERGDLELHGIVYHFGSGQVDYLTDGTF</sequence>
<dbReference type="Pfam" id="PF00484">
    <property type="entry name" value="Pro_CA"/>
    <property type="match status" value="1"/>
</dbReference>
<dbReference type="GO" id="GO:0015976">
    <property type="term" value="P:carbon utilization"/>
    <property type="evidence" value="ECO:0007669"/>
    <property type="project" value="InterPro"/>
</dbReference>
<feature type="binding site" evidence="7">
    <location>
        <position position="38"/>
    </location>
    <ligand>
        <name>Zn(2+)</name>
        <dbReference type="ChEBI" id="CHEBI:29105"/>
    </ligand>
</feature>
<dbReference type="KEGG" id="mff:MFFC18_33770"/>
<dbReference type="InterPro" id="IPR001765">
    <property type="entry name" value="Carbonic_anhydrase"/>
</dbReference>
<reference evidence="9 10" key="1">
    <citation type="submission" date="2019-08" db="EMBL/GenBank/DDBJ databases">
        <title>Deep-cultivation of Planctomycetes and their phenomic and genomic characterization uncovers novel biology.</title>
        <authorList>
            <person name="Wiegand S."/>
            <person name="Jogler M."/>
            <person name="Boedeker C."/>
            <person name="Pinto D."/>
            <person name="Vollmers J."/>
            <person name="Rivas-Marin E."/>
            <person name="Kohn T."/>
            <person name="Peeters S.H."/>
            <person name="Heuer A."/>
            <person name="Rast P."/>
            <person name="Oberbeckmann S."/>
            <person name="Bunk B."/>
            <person name="Jeske O."/>
            <person name="Meyerdierks A."/>
            <person name="Storesund J.E."/>
            <person name="Kallscheuer N."/>
            <person name="Luecker S."/>
            <person name="Lage O.M."/>
            <person name="Pohl T."/>
            <person name="Merkel B.J."/>
            <person name="Hornburger P."/>
            <person name="Mueller R.-W."/>
            <person name="Bruemmer F."/>
            <person name="Labrenz M."/>
            <person name="Spormann A.M."/>
            <person name="Op den Camp H."/>
            <person name="Overmann J."/>
            <person name="Amann R."/>
            <person name="Jetten M.S.M."/>
            <person name="Mascher T."/>
            <person name="Medema M.H."/>
            <person name="Devos D.P."/>
            <person name="Kaster A.-K."/>
            <person name="Ovreas L."/>
            <person name="Rohde M."/>
            <person name="Galperin M.Y."/>
            <person name="Jogler C."/>
        </authorList>
    </citation>
    <scope>NUCLEOTIDE SEQUENCE [LARGE SCALE GENOMIC DNA]</scope>
    <source>
        <strain evidence="9 10">FC18</strain>
    </source>
</reference>
<dbReference type="Proteomes" id="UP000322214">
    <property type="component" value="Chromosome"/>
</dbReference>
<gene>
    <name evidence="9" type="primary">cynT</name>
    <name evidence="9" type="ORF">MFFC18_33770</name>
</gene>
<evidence type="ECO:0000256" key="4">
    <source>
        <dbReference type="ARBA" id="ARBA00022833"/>
    </source>
</evidence>
<name>A0A5B9PAW8_9BACT</name>
<comment type="catalytic activity">
    <reaction evidence="6 8">
        <text>hydrogencarbonate + H(+) = CO2 + H2O</text>
        <dbReference type="Rhea" id="RHEA:10748"/>
        <dbReference type="ChEBI" id="CHEBI:15377"/>
        <dbReference type="ChEBI" id="CHEBI:15378"/>
        <dbReference type="ChEBI" id="CHEBI:16526"/>
        <dbReference type="ChEBI" id="CHEBI:17544"/>
        <dbReference type="EC" id="4.2.1.1"/>
    </reaction>
</comment>
<evidence type="ECO:0000256" key="6">
    <source>
        <dbReference type="ARBA" id="ARBA00048348"/>
    </source>
</evidence>
<evidence type="ECO:0000256" key="1">
    <source>
        <dbReference type="ARBA" id="ARBA00006217"/>
    </source>
</evidence>